<keyword evidence="8" id="KW-1185">Reference proteome</keyword>
<comment type="similarity">
    <text evidence="2">Belongs to the glycosyltransferase 64 family.</text>
</comment>
<name>A0A1J7IQS5_LUPAN</name>
<gene>
    <name evidence="7" type="ORF">TanjilG_28737</name>
</gene>
<keyword evidence="5" id="KW-1015">Disulfide bond</keyword>
<dbReference type="AlphaFoldDB" id="A0A1J7IQS5"/>
<keyword evidence="3" id="KW-0808">Transferase</keyword>
<dbReference type="Gene3D" id="3.90.550.10">
    <property type="entry name" value="Spore Coat Polysaccharide Biosynthesis Protein SpsA, Chain A"/>
    <property type="match status" value="1"/>
</dbReference>
<dbReference type="Proteomes" id="UP000188354">
    <property type="component" value="Chromosome LG02"/>
</dbReference>
<dbReference type="PANTHER" id="PTHR48261:SF6">
    <property type="entry name" value="GLYCOSYLTRANSFERASE FAMILY PROTEIN"/>
    <property type="match status" value="1"/>
</dbReference>
<evidence type="ECO:0000256" key="2">
    <source>
        <dbReference type="ARBA" id="ARBA00008700"/>
    </source>
</evidence>
<evidence type="ECO:0000256" key="3">
    <source>
        <dbReference type="ARBA" id="ARBA00022679"/>
    </source>
</evidence>
<evidence type="ECO:0000313" key="7">
    <source>
        <dbReference type="EMBL" id="OIW16680.1"/>
    </source>
</evidence>
<feature type="domain" description="Glycosyl transferase 64" evidence="6">
    <location>
        <begin position="40"/>
        <end position="186"/>
    </location>
</feature>
<dbReference type="STRING" id="3871.A0A1J7IQS5"/>
<evidence type="ECO:0000256" key="4">
    <source>
        <dbReference type="ARBA" id="ARBA00023136"/>
    </source>
</evidence>
<protein>
    <recommendedName>
        <fullName evidence="6">Glycosyl transferase 64 domain-containing protein</fullName>
    </recommendedName>
</protein>
<reference evidence="7 8" key="1">
    <citation type="journal article" date="2017" name="Plant Biotechnol. J.">
        <title>A comprehensive draft genome sequence for lupin (Lupinus angustifolius), an emerging health food: insights into plant-microbe interactions and legume evolution.</title>
        <authorList>
            <person name="Hane J.K."/>
            <person name="Ming Y."/>
            <person name="Kamphuis L.G."/>
            <person name="Nelson M.N."/>
            <person name="Garg G."/>
            <person name="Atkins C.A."/>
            <person name="Bayer P.E."/>
            <person name="Bravo A."/>
            <person name="Bringans S."/>
            <person name="Cannon S."/>
            <person name="Edwards D."/>
            <person name="Foley R."/>
            <person name="Gao L.L."/>
            <person name="Harrison M.J."/>
            <person name="Huang W."/>
            <person name="Hurgobin B."/>
            <person name="Li S."/>
            <person name="Liu C.W."/>
            <person name="McGrath A."/>
            <person name="Morahan G."/>
            <person name="Murray J."/>
            <person name="Weller J."/>
            <person name="Jian J."/>
            <person name="Singh K.B."/>
        </authorList>
    </citation>
    <scope>NUCLEOTIDE SEQUENCE [LARGE SCALE GENOMIC DNA]</scope>
    <source>
        <strain evidence="8">cv. Tanjil</strain>
        <tissue evidence="7">Whole plant</tissue>
    </source>
</reference>
<comment type="subcellular location">
    <subcellularLocation>
        <location evidence="1">Membrane</location>
    </subcellularLocation>
</comment>
<evidence type="ECO:0000313" key="8">
    <source>
        <dbReference type="Proteomes" id="UP000188354"/>
    </source>
</evidence>
<dbReference type="InterPro" id="IPR015338">
    <property type="entry name" value="GT64_dom"/>
</dbReference>
<proteinExistence type="inferred from homology"/>
<dbReference type="Gramene" id="OIW16680">
    <property type="protein sequence ID" value="OIW16680"/>
    <property type="gene ID" value="TanjilG_28737"/>
</dbReference>
<dbReference type="PANTHER" id="PTHR48261">
    <property type="entry name" value="ACETYLGLUCOSAMINYLTRANSFERASE"/>
    <property type="match status" value="1"/>
</dbReference>
<dbReference type="InterPro" id="IPR004263">
    <property type="entry name" value="Exostosin"/>
</dbReference>
<evidence type="ECO:0000256" key="1">
    <source>
        <dbReference type="ARBA" id="ARBA00004370"/>
    </source>
</evidence>
<organism evidence="7 8">
    <name type="scientific">Lupinus angustifolius</name>
    <name type="common">Narrow-leaved blue lupine</name>
    <dbReference type="NCBI Taxonomy" id="3871"/>
    <lineage>
        <taxon>Eukaryota</taxon>
        <taxon>Viridiplantae</taxon>
        <taxon>Streptophyta</taxon>
        <taxon>Embryophyta</taxon>
        <taxon>Tracheophyta</taxon>
        <taxon>Spermatophyta</taxon>
        <taxon>Magnoliopsida</taxon>
        <taxon>eudicotyledons</taxon>
        <taxon>Gunneridae</taxon>
        <taxon>Pentapetalae</taxon>
        <taxon>rosids</taxon>
        <taxon>fabids</taxon>
        <taxon>Fabales</taxon>
        <taxon>Fabaceae</taxon>
        <taxon>Papilionoideae</taxon>
        <taxon>50 kb inversion clade</taxon>
        <taxon>genistoids sensu lato</taxon>
        <taxon>core genistoids</taxon>
        <taxon>Genisteae</taxon>
        <taxon>Lupinus</taxon>
    </lineage>
</organism>
<dbReference type="Pfam" id="PF09258">
    <property type="entry name" value="Glyco_transf_64"/>
    <property type="match status" value="1"/>
</dbReference>
<dbReference type="OMA" id="MQRCERG"/>
<evidence type="ECO:0000256" key="5">
    <source>
        <dbReference type="ARBA" id="ARBA00023157"/>
    </source>
</evidence>
<dbReference type="InterPro" id="IPR029044">
    <property type="entry name" value="Nucleotide-diphossugar_trans"/>
</dbReference>
<accession>A0A1J7IQS5</accession>
<evidence type="ECO:0000259" key="6">
    <source>
        <dbReference type="Pfam" id="PF09258"/>
    </source>
</evidence>
<sequence>MYVKHYSRCSLVREIVVVWNKGVPPNLSDLDFAVLVMIRTCDDVERGFNVWRQHPDCIVGFYPRLIDGGRLKYGEKYVRKHNEYNMILTGAAFIDSQLAFKSYWSEERKQGREMVDKLFNCEDVLLNYLYANTSSSLRIVEYVKPAWAIDTSKFSGVAISQNTQGHYGLRSSCLMKFSEMYGSLTGHRWGFDSRKDS</sequence>
<dbReference type="EMBL" id="CM007362">
    <property type="protein sequence ID" value="OIW16680.1"/>
    <property type="molecule type" value="Genomic_DNA"/>
</dbReference>
<dbReference type="GO" id="GO:0016020">
    <property type="term" value="C:membrane"/>
    <property type="evidence" value="ECO:0007669"/>
    <property type="project" value="UniProtKB-SubCell"/>
</dbReference>
<keyword evidence="4" id="KW-0472">Membrane</keyword>
<dbReference type="GO" id="GO:0016757">
    <property type="term" value="F:glycosyltransferase activity"/>
    <property type="evidence" value="ECO:0007669"/>
    <property type="project" value="InterPro"/>
</dbReference>